<keyword evidence="3" id="KW-1185">Reference proteome</keyword>
<dbReference type="EMBL" id="MU005588">
    <property type="protein sequence ID" value="KAF2682280.1"/>
    <property type="molecule type" value="Genomic_DNA"/>
</dbReference>
<name>A0A6G1IWC5_9PLEO</name>
<accession>A0A6G1IWC5</accession>
<gene>
    <name evidence="2" type="ORF">K458DRAFT_307726</name>
</gene>
<proteinExistence type="predicted"/>
<evidence type="ECO:0000313" key="3">
    <source>
        <dbReference type="Proteomes" id="UP000799291"/>
    </source>
</evidence>
<sequence>MWLKECEESHDLCKESCRNSDLPQRVLDVSEDHTVKLISVQGRKGAYITLSNTWGTDAKYLLTATNKASLETGIPENTLPRTFMHAVQLERCLGISYLWIDALCIQQDSPHELDEQIAKMNNIFRRSSLTLFAGAGGTAHSGLEVMNKRGVLPVTVNIKNVSGSSSIEASKPSG</sequence>
<dbReference type="Proteomes" id="UP000799291">
    <property type="component" value="Unassembled WGS sequence"/>
</dbReference>
<dbReference type="PANTHER" id="PTHR33112">
    <property type="entry name" value="DOMAIN PROTEIN, PUTATIVE-RELATED"/>
    <property type="match status" value="1"/>
</dbReference>
<dbReference type="PANTHER" id="PTHR33112:SF16">
    <property type="entry name" value="HETEROKARYON INCOMPATIBILITY DOMAIN-CONTAINING PROTEIN"/>
    <property type="match status" value="1"/>
</dbReference>
<reference evidence="2" key="1">
    <citation type="journal article" date="2020" name="Stud. Mycol.">
        <title>101 Dothideomycetes genomes: a test case for predicting lifestyles and emergence of pathogens.</title>
        <authorList>
            <person name="Haridas S."/>
            <person name="Albert R."/>
            <person name="Binder M."/>
            <person name="Bloem J."/>
            <person name="Labutti K."/>
            <person name="Salamov A."/>
            <person name="Andreopoulos B."/>
            <person name="Baker S."/>
            <person name="Barry K."/>
            <person name="Bills G."/>
            <person name="Bluhm B."/>
            <person name="Cannon C."/>
            <person name="Castanera R."/>
            <person name="Culley D."/>
            <person name="Daum C."/>
            <person name="Ezra D."/>
            <person name="Gonzalez J."/>
            <person name="Henrissat B."/>
            <person name="Kuo A."/>
            <person name="Liang C."/>
            <person name="Lipzen A."/>
            <person name="Lutzoni F."/>
            <person name="Magnuson J."/>
            <person name="Mondo S."/>
            <person name="Nolan M."/>
            <person name="Ohm R."/>
            <person name="Pangilinan J."/>
            <person name="Park H.-J."/>
            <person name="Ramirez L."/>
            <person name="Alfaro M."/>
            <person name="Sun H."/>
            <person name="Tritt A."/>
            <person name="Yoshinaga Y."/>
            <person name="Zwiers L.-H."/>
            <person name="Turgeon B."/>
            <person name="Goodwin S."/>
            <person name="Spatafora J."/>
            <person name="Crous P."/>
            <person name="Grigoriev I."/>
        </authorList>
    </citation>
    <scope>NUCLEOTIDE SEQUENCE</scope>
    <source>
        <strain evidence="2">CBS 122367</strain>
    </source>
</reference>
<dbReference type="AlphaFoldDB" id="A0A6G1IWC5"/>
<evidence type="ECO:0000313" key="2">
    <source>
        <dbReference type="EMBL" id="KAF2682280.1"/>
    </source>
</evidence>
<feature type="domain" description="Heterokaryon incompatibility" evidence="1">
    <location>
        <begin position="47"/>
        <end position="149"/>
    </location>
</feature>
<dbReference type="OrthoDB" id="2958217at2759"/>
<evidence type="ECO:0000259" key="1">
    <source>
        <dbReference type="Pfam" id="PF06985"/>
    </source>
</evidence>
<dbReference type="InterPro" id="IPR010730">
    <property type="entry name" value="HET"/>
</dbReference>
<dbReference type="Pfam" id="PF06985">
    <property type="entry name" value="HET"/>
    <property type="match status" value="1"/>
</dbReference>
<organism evidence="2 3">
    <name type="scientific">Lentithecium fluviatile CBS 122367</name>
    <dbReference type="NCBI Taxonomy" id="1168545"/>
    <lineage>
        <taxon>Eukaryota</taxon>
        <taxon>Fungi</taxon>
        <taxon>Dikarya</taxon>
        <taxon>Ascomycota</taxon>
        <taxon>Pezizomycotina</taxon>
        <taxon>Dothideomycetes</taxon>
        <taxon>Pleosporomycetidae</taxon>
        <taxon>Pleosporales</taxon>
        <taxon>Massarineae</taxon>
        <taxon>Lentitheciaceae</taxon>
        <taxon>Lentithecium</taxon>
    </lineage>
</organism>
<protein>
    <recommendedName>
        <fullName evidence="1">Heterokaryon incompatibility domain-containing protein</fullName>
    </recommendedName>
</protein>